<name>A0A5Q2F8D3_9ACTN</name>
<feature type="domain" description="FAD-binding PCMH-type" evidence="7">
    <location>
        <begin position="38"/>
        <end position="212"/>
    </location>
</feature>
<dbReference type="InterPro" id="IPR016166">
    <property type="entry name" value="FAD-bd_PCMH"/>
</dbReference>
<reference evidence="8 9" key="1">
    <citation type="submission" date="2019-10" db="EMBL/GenBank/DDBJ databases">
        <title>Genomic analysis of Raineyella sp. CBA3103.</title>
        <authorList>
            <person name="Roh S.W."/>
        </authorList>
    </citation>
    <scope>NUCLEOTIDE SEQUENCE [LARGE SCALE GENOMIC DNA]</scope>
    <source>
        <strain evidence="8 9">CBA3103</strain>
    </source>
</reference>
<dbReference type="Proteomes" id="UP000386847">
    <property type="component" value="Chromosome"/>
</dbReference>
<evidence type="ECO:0000256" key="4">
    <source>
        <dbReference type="ARBA" id="ARBA00022827"/>
    </source>
</evidence>
<organism evidence="8 9">
    <name type="scientific">Raineyella fluvialis</name>
    <dbReference type="NCBI Taxonomy" id="2662261"/>
    <lineage>
        <taxon>Bacteria</taxon>
        <taxon>Bacillati</taxon>
        <taxon>Actinomycetota</taxon>
        <taxon>Actinomycetes</taxon>
        <taxon>Propionibacteriales</taxon>
        <taxon>Propionibacteriaceae</taxon>
        <taxon>Raineyella</taxon>
    </lineage>
</organism>
<evidence type="ECO:0000313" key="8">
    <source>
        <dbReference type="EMBL" id="QGF22918.1"/>
    </source>
</evidence>
<comment type="similarity">
    <text evidence="2">Belongs to the oxygen-dependent FAD-linked oxidoreductase family.</text>
</comment>
<evidence type="ECO:0000259" key="7">
    <source>
        <dbReference type="PROSITE" id="PS51387"/>
    </source>
</evidence>
<dbReference type="Gene3D" id="3.30.465.10">
    <property type="match status" value="1"/>
</dbReference>
<dbReference type="GO" id="GO:0071949">
    <property type="term" value="F:FAD binding"/>
    <property type="evidence" value="ECO:0007669"/>
    <property type="project" value="InterPro"/>
</dbReference>
<keyword evidence="3" id="KW-0285">Flavoprotein</keyword>
<dbReference type="KEGG" id="rain:Rai3103_03685"/>
<dbReference type="RefSeq" id="WP_153571445.1">
    <property type="nucleotide sequence ID" value="NZ_CP045725.1"/>
</dbReference>
<dbReference type="InterPro" id="IPR016167">
    <property type="entry name" value="FAD-bd_PCMH_sub1"/>
</dbReference>
<accession>A0A5Q2F8D3</accession>
<feature type="compositionally biased region" description="Basic residues" evidence="6">
    <location>
        <begin position="245"/>
        <end position="263"/>
    </location>
</feature>
<feature type="compositionally biased region" description="Polar residues" evidence="6">
    <location>
        <begin position="212"/>
        <end position="237"/>
    </location>
</feature>
<evidence type="ECO:0000256" key="6">
    <source>
        <dbReference type="SAM" id="MobiDB-lite"/>
    </source>
</evidence>
<feature type="region of interest" description="Disordered" evidence="6">
    <location>
        <begin position="212"/>
        <end position="263"/>
    </location>
</feature>
<keyword evidence="9" id="KW-1185">Reference proteome</keyword>
<proteinExistence type="inferred from homology"/>
<evidence type="ECO:0000256" key="5">
    <source>
        <dbReference type="ARBA" id="ARBA00023002"/>
    </source>
</evidence>
<gene>
    <name evidence="8" type="ORF">Rai3103_03685</name>
</gene>
<evidence type="ECO:0000313" key="9">
    <source>
        <dbReference type="Proteomes" id="UP000386847"/>
    </source>
</evidence>
<sequence length="263" mass="27396">MSESAAVGLTISPEFKGQLIGPGDPDYDRARAVYNASIDRRPALIVRPTGAADVADAVAYARSSGLPLVVKCGGHAVAGTSASDGGVLIDLSSLKGVHVDPQRGVAVAQAGVLWGEYDRETTLRGLATPGGRVTTTGLGGFTLGGGYGWLSRRHGLACDNLVGADVVTADGRLVHASETENADLLWGSGVPAPTSESSCRTNCGCTRSLRWSSPACSWSPTWTTGPPSNSCRPTVNSLPPPRRTSPPRRPRSSPRRPSSCRRH</sequence>
<evidence type="ECO:0000256" key="1">
    <source>
        <dbReference type="ARBA" id="ARBA00001974"/>
    </source>
</evidence>
<dbReference type="InterPro" id="IPR016169">
    <property type="entry name" value="FAD-bd_PCMH_sub2"/>
</dbReference>
<dbReference type="Pfam" id="PF01565">
    <property type="entry name" value="FAD_binding_4"/>
    <property type="match status" value="1"/>
</dbReference>
<dbReference type="GO" id="GO:0016491">
    <property type="term" value="F:oxidoreductase activity"/>
    <property type="evidence" value="ECO:0007669"/>
    <property type="project" value="UniProtKB-KW"/>
</dbReference>
<dbReference type="InterPro" id="IPR050416">
    <property type="entry name" value="FAD-linked_Oxidoreductase"/>
</dbReference>
<evidence type="ECO:0000256" key="3">
    <source>
        <dbReference type="ARBA" id="ARBA00022630"/>
    </source>
</evidence>
<dbReference type="PROSITE" id="PS51387">
    <property type="entry name" value="FAD_PCMH"/>
    <property type="match status" value="1"/>
</dbReference>
<protein>
    <submittedName>
        <fullName evidence="8">FAD-binding protein</fullName>
    </submittedName>
</protein>
<comment type="cofactor">
    <cofactor evidence="1">
        <name>FAD</name>
        <dbReference type="ChEBI" id="CHEBI:57692"/>
    </cofactor>
</comment>
<dbReference type="PANTHER" id="PTHR42973">
    <property type="entry name" value="BINDING OXIDOREDUCTASE, PUTATIVE (AFU_ORTHOLOGUE AFUA_1G17690)-RELATED"/>
    <property type="match status" value="1"/>
</dbReference>
<dbReference type="InterPro" id="IPR006094">
    <property type="entry name" value="Oxid_FAD_bind_N"/>
</dbReference>
<dbReference type="InterPro" id="IPR036318">
    <property type="entry name" value="FAD-bd_PCMH-like_sf"/>
</dbReference>
<evidence type="ECO:0000256" key="2">
    <source>
        <dbReference type="ARBA" id="ARBA00005466"/>
    </source>
</evidence>
<dbReference type="AlphaFoldDB" id="A0A5Q2F8D3"/>
<keyword evidence="5" id="KW-0560">Oxidoreductase</keyword>
<dbReference type="Gene3D" id="3.30.43.10">
    <property type="entry name" value="Uridine Diphospho-n-acetylenolpyruvylglucosamine Reductase, domain 2"/>
    <property type="match status" value="1"/>
</dbReference>
<dbReference type="PANTHER" id="PTHR42973:SF39">
    <property type="entry name" value="FAD-BINDING PCMH-TYPE DOMAIN-CONTAINING PROTEIN"/>
    <property type="match status" value="1"/>
</dbReference>
<dbReference type="SUPFAM" id="SSF56176">
    <property type="entry name" value="FAD-binding/transporter-associated domain-like"/>
    <property type="match status" value="1"/>
</dbReference>
<dbReference type="EMBL" id="CP045725">
    <property type="protein sequence ID" value="QGF22918.1"/>
    <property type="molecule type" value="Genomic_DNA"/>
</dbReference>
<keyword evidence="4" id="KW-0274">FAD</keyword>